<feature type="transmembrane region" description="Helical" evidence="1">
    <location>
        <begin position="110"/>
        <end position="132"/>
    </location>
</feature>
<dbReference type="InterPro" id="IPR010390">
    <property type="entry name" value="ABC-2_transporter-like"/>
</dbReference>
<evidence type="ECO:0000256" key="1">
    <source>
        <dbReference type="SAM" id="Phobius"/>
    </source>
</evidence>
<name>A0A074LVA3_9BACL</name>
<feature type="transmembrane region" description="Helical" evidence="1">
    <location>
        <begin position="144"/>
        <end position="170"/>
    </location>
</feature>
<keyword evidence="3" id="KW-1185">Reference proteome</keyword>
<evidence type="ECO:0000313" key="3">
    <source>
        <dbReference type="Proteomes" id="UP000027931"/>
    </source>
</evidence>
<comment type="caution">
    <text evidence="2">The sequence shown here is derived from an EMBL/GenBank/DDBJ whole genome shotgun (WGS) entry which is preliminary data.</text>
</comment>
<dbReference type="PANTHER" id="PTHR36833:SF1">
    <property type="entry name" value="INTEGRAL MEMBRANE TRANSPORT PROTEIN"/>
    <property type="match status" value="1"/>
</dbReference>
<gene>
    <name evidence="2" type="ORF">EL26_02465</name>
</gene>
<keyword evidence="1" id="KW-0472">Membrane</keyword>
<keyword evidence="1" id="KW-0812">Transmembrane</keyword>
<feature type="transmembrane region" description="Helical" evidence="1">
    <location>
        <begin position="228"/>
        <end position="249"/>
    </location>
</feature>
<dbReference type="OrthoDB" id="9800610at2"/>
<dbReference type="AlphaFoldDB" id="A0A074LVA3"/>
<dbReference type="PANTHER" id="PTHR36833">
    <property type="entry name" value="SLR0610 PROTEIN-RELATED"/>
    <property type="match status" value="1"/>
</dbReference>
<dbReference type="STRING" id="1157490.EL26_02465"/>
<organism evidence="2 3">
    <name type="scientific">Tumebacillus flagellatus</name>
    <dbReference type="NCBI Taxonomy" id="1157490"/>
    <lineage>
        <taxon>Bacteria</taxon>
        <taxon>Bacillati</taxon>
        <taxon>Bacillota</taxon>
        <taxon>Bacilli</taxon>
        <taxon>Bacillales</taxon>
        <taxon>Alicyclobacillaceae</taxon>
        <taxon>Tumebacillus</taxon>
    </lineage>
</organism>
<dbReference type="EMBL" id="JMIR01000002">
    <property type="protein sequence ID" value="KEO84894.1"/>
    <property type="molecule type" value="Genomic_DNA"/>
</dbReference>
<feature type="transmembrane region" description="Helical" evidence="1">
    <location>
        <begin position="21"/>
        <end position="47"/>
    </location>
</feature>
<evidence type="ECO:0000313" key="2">
    <source>
        <dbReference type="EMBL" id="KEO84894.1"/>
    </source>
</evidence>
<protein>
    <recommendedName>
        <fullName evidence="4">ABC transporter permease</fullName>
    </recommendedName>
</protein>
<feature type="transmembrane region" description="Helical" evidence="1">
    <location>
        <begin position="203"/>
        <end position="222"/>
    </location>
</feature>
<keyword evidence="1" id="KW-1133">Transmembrane helix</keyword>
<reference evidence="2 3" key="1">
    <citation type="journal article" date="2013" name="Int. J. Syst. Evol. Microbiol.">
        <title>Tumebacillus flagellatus sp. nov., an alpha-amylase/pullulanase-producing bacterium isolated from cassava wastewater.</title>
        <authorList>
            <person name="Wang Q."/>
            <person name="Xie N."/>
            <person name="Qin Y."/>
            <person name="Shen N."/>
            <person name="Zhu J."/>
            <person name="Mi H."/>
            <person name="Huang R."/>
        </authorList>
    </citation>
    <scope>NUCLEOTIDE SEQUENCE [LARGE SCALE GENOMIC DNA]</scope>
    <source>
        <strain evidence="2 3">GST4</strain>
    </source>
</reference>
<evidence type="ECO:0008006" key="4">
    <source>
        <dbReference type="Google" id="ProtNLM"/>
    </source>
</evidence>
<accession>A0A074LVA3</accession>
<dbReference type="eggNOG" id="COG3694">
    <property type="taxonomic scope" value="Bacteria"/>
</dbReference>
<proteinExistence type="predicted"/>
<dbReference type="RefSeq" id="WP_038084050.1">
    <property type="nucleotide sequence ID" value="NZ_JMIR01000002.1"/>
</dbReference>
<sequence length="261" mass="29176">MNLYWKLFKASIKSQMEYKAAFLMELLVFMILQALDFLLVAAILLKFDTVGGWNLYEVGCLFAVASMVRSLYRVFANDIHNFEKYTANGEFDQLLTRPVSPLTLLIARGVYWNQIGGFLQGALMLGLCLWGLHGQGVAIGPALLYLPVSLFSGTIIVFSLGLATATIGFWTVRINEFLAFTHYGPLNAASYPLHIYPGWLRGILFTLIPVAFITYVPALYLFDKGGAFWYLIVSPLVALLAMGVTWKFWGFGIKHYHSTGS</sequence>
<dbReference type="Pfam" id="PF06182">
    <property type="entry name" value="ABC2_membrane_6"/>
    <property type="match status" value="1"/>
</dbReference>
<dbReference type="Proteomes" id="UP000027931">
    <property type="component" value="Unassembled WGS sequence"/>
</dbReference>